<dbReference type="PROSITE" id="PS51257">
    <property type="entry name" value="PROKAR_LIPOPROTEIN"/>
    <property type="match status" value="1"/>
</dbReference>
<feature type="transmembrane region" description="Helical" evidence="2">
    <location>
        <begin position="373"/>
        <end position="395"/>
    </location>
</feature>
<dbReference type="Proteomes" id="UP001243844">
    <property type="component" value="Unassembled WGS sequence"/>
</dbReference>
<protein>
    <submittedName>
        <fullName evidence="3">PepSY-associated TM helix domain-containing protein</fullName>
    </submittedName>
</protein>
<dbReference type="PANTHER" id="PTHR34219">
    <property type="entry name" value="IRON-REGULATED INNER MEMBRANE PROTEIN-RELATED"/>
    <property type="match status" value="1"/>
</dbReference>
<feature type="transmembrane region" description="Helical" evidence="2">
    <location>
        <begin position="153"/>
        <end position="177"/>
    </location>
</feature>
<keyword evidence="2" id="KW-0812">Transmembrane</keyword>
<feature type="transmembrane region" description="Helical" evidence="2">
    <location>
        <begin position="478"/>
        <end position="497"/>
    </location>
</feature>
<dbReference type="EMBL" id="JAVIDL010000003">
    <property type="protein sequence ID" value="MDQ8934534.1"/>
    <property type="molecule type" value="Genomic_DNA"/>
</dbReference>
<evidence type="ECO:0000313" key="4">
    <source>
        <dbReference type="Proteomes" id="UP001243844"/>
    </source>
</evidence>
<dbReference type="AlphaFoldDB" id="A0AAW8J4K4"/>
<organism evidence="3 4">
    <name type="scientific">Acinetobacter rudis</name>
    <dbReference type="NCBI Taxonomy" id="632955"/>
    <lineage>
        <taxon>Bacteria</taxon>
        <taxon>Pseudomonadati</taxon>
        <taxon>Pseudomonadota</taxon>
        <taxon>Gammaproteobacteria</taxon>
        <taxon>Moraxellales</taxon>
        <taxon>Moraxellaceae</taxon>
        <taxon>Acinetobacter</taxon>
    </lineage>
</organism>
<dbReference type="Pfam" id="PF03929">
    <property type="entry name" value="PepSY_TM"/>
    <property type="match status" value="1"/>
</dbReference>
<name>A0AAW8J4K4_9GAMM</name>
<feature type="transmembrane region" description="Helical" evidence="2">
    <location>
        <begin position="450"/>
        <end position="466"/>
    </location>
</feature>
<keyword evidence="2" id="KW-1133">Transmembrane helix</keyword>
<gene>
    <name evidence="3" type="ORF">RFH47_02085</name>
</gene>
<feature type="transmembrane region" description="Helical" evidence="2">
    <location>
        <begin position="198"/>
        <end position="223"/>
    </location>
</feature>
<dbReference type="InterPro" id="IPR005625">
    <property type="entry name" value="PepSY-ass_TM"/>
</dbReference>
<reference evidence="3" key="1">
    <citation type="submission" date="2023-08" db="EMBL/GenBank/DDBJ databases">
        <title>Emergence of clinically-relevant ST2 carbapenem-resistant Acinetobacter baumannii strains in hospital sewages in Zhejiang, East of China.</title>
        <authorList>
            <person name="Kaichao C."/>
            <person name="Zhang R."/>
        </authorList>
    </citation>
    <scope>NUCLEOTIDE SEQUENCE</scope>
    <source>
        <strain evidence="3">M-RB-37</strain>
    </source>
</reference>
<dbReference type="PANTHER" id="PTHR34219:SF4">
    <property type="entry name" value="PEPSY DOMAIN-CONTAINING PROTEIN"/>
    <property type="match status" value="1"/>
</dbReference>
<feature type="transmembrane region" description="Helical" evidence="2">
    <location>
        <begin position="20"/>
        <end position="41"/>
    </location>
</feature>
<comment type="caution">
    <text evidence="3">The sequence shown here is derived from an EMBL/GenBank/DDBJ whole genome shotgun (WGS) entry which is preliminary data.</text>
</comment>
<accession>A0AAW8J4K4</accession>
<sequence>MRIDGKKETARQAMSWLHGWLGILAGCLLYVIFCTGSLSFYQKHLNLWLQPELHQSLPYTTEQQQLDFALSYLNRTAPHAGTWQIKLANTAQPTINVSTLAYGQHLIGHEKPKQTFLDASTGQKLTTKNTAGAEFISVLHFQLYGLPHSLGRWIVGIATLFMLVALISGIVIHKKIFKEFFVFRRGKGLRSWLDGHNITAVYSIPFQLMISFSGLLLLIYTLMPWTIERVYPQGKSQFITALQHEQISTSSALVSQLEQSRGQRDHSLFARAQPTVNSLPQLKPLLATVQKQWKDNPVAMIIIESPNTAQAQVEFRARYGDSLSKMKSVPFQKFNLVTGQPIQITMQTPVAASIYNLMLALHRASGSDMVLRALLFFSGLMGLVMIASGQVLWVVKKQGMNKAKNSPWGLKLMQCCNVAVIVGLVLACVSYLYAARLIPDSIANRRDLEIYTFFTIWLLSFIHAALRTHRQAWLEQLGLLAGLFVLLPVVNALTGGMPLWESLFLGQTAVAAIDIGAMIFACIVIFIFYHIKNNKNPSQPKAKRHVRASAPVQPTEKEQI</sequence>
<evidence type="ECO:0000313" key="3">
    <source>
        <dbReference type="EMBL" id="MDQ8934534.1"/>
    </source>
</evidence>
<evidence type="ECO:0000256" key="1">
    <source>
        <dbReference type="SAM" id="MobiDB-lite"/>
    </source>
</evidence>
<evidence type="ECO:0000256" key="2">
    <source>
        <dbReference type="SAM" id="Phobius"/>
    </source>
</evidence>
<feature type="transmembrane region" description="Helical" evidence="2">
    <location>
        <begin position="509"/>
        <end position="531"/>
    </location>
</feature>
<feature type="transmembrane region" description="Helical" evidence="2">
    <location>
        <begin position="416"/>
        <end position="438"/>
    </location>
</feature>
<proteinExistence type="predicted"/>
<keyword evidence="2" id="KW-0472">Membrane</keyword>
<dbReference type="RefSeq" id="WP_308980830.1">
    <property type="nucleotide sequence ID" value="NZ_JAVIDL010000003.1"/>
</dbReference>
<feature type="region of interest" description="Disordered" evidence="1">
    <location>
        <begin position="537"/>
        <end position="560"/>
    </location>
</feature>